<name>A0AA88I3W7_ARTSF</name>
<keyword evidence="1" id="KW-0732">Signal</keyword>
<organism evidence="2 3">
    <name type="scientific">Artemia franciscana</name>
    <name type="common">Brine shrimp</name>
    <name type="synonym">Artemia sanfranciscana</name>
    <dbReference type="NCBI Taxonomy" id="6661"/>
    <lineage>
        <taxon>Eukaryota</taxon>
        <taxon>Metazoa</taxon>
        <taxon>Ecdysozoa</taxon>
        <taxon>Arthropoda</taxon>
        <taxon>Crustacea</taxon>
        <taxon>Branchiopoda</taxon>
        <taxon>Anostraca</taxon>
        <taxon>Artemiidae</taxon>
        <taxon>Artemia</taxon>
    </lineage>
</organism>
<feature type="signal peptide" evidence="1">
    <location>
        <begin position="1"/>
        <end position="20"/>
    </location>
</feature>
<protein>
    <submittedName>
        <fullName evidence="2">Uncharacterized protein</fullName>
    </submittedName>
</protein>
<sequence length="190" mass="21553">MMLERLVFGFFLVCFSVGFCHLTDKSQRYIRNKEFGDIGSSQISSGQGYSSANAELAKRGVLQEPDVIRSKVKLMNILCTILAHLKMCNLPQPILVSAPESKAYKEMEEESLRLQPYPKTKSIIQQRQEKRNLDFEDGMGELTGHHANGVQPEGGRRFSRNYLAGNFFGLRGKKSNFFGLRGKRRETVLD</sequence>
<keyword evidence="3" id="KW-1185">Reference proteome</keyword>
<accession>A0AA88I3W7</accession>
<dbReference type="AlphaFoldDB" id="A0AA88I3W7"/>
<evidence type="ECO:0000256" key="1">
    <source>
        <dbReference type="SAM" id="SignalP"/>
    </source>
</evidence>
<dbReference type="Proteomes" id="UP001187531">
    <property type="component" value="Unassembled WGS sequence"/>
</dbReference>
<dbReference type="EMBL" id="JAVRJZ010000006">
    <property type="protein sequence ID" value="KAK2721310.1"/>
    <property type="molecule type" value="Genomic_DNA"/>
</dbReference>
<comment type="caution">
    <text evidence="2">The sequence shown here is derived from an EMBL/GenBank/DDBJ whole genome shotgun (WGS) entry which is preliminary data.</text>
</comment>
<evidence type="ECO:0000313" key="3">
    <source>
        <dbReference type="Proteomes" id="UP001187531"/>
    </source>
</evidence>
<feature type="chain" id="PRO_5041704805" evidence="1">
    <location>
        <begin position="21"/>
        <end position="190"/>
    </location>
</feature>
<evidence type="ECO:0000313" key="2">
    <source>
        <dbReference type="EMBL" id="KAK2721310.1"/>
    </source>
</evidence>
<gene>
    <name evidence="2" type="ORF">QYM36_003556</name>
</gene>
<reference evidence="2" key="1">
    <citation type="submission" date="2023-07" db="EMBL/GenBank/DDBJ databases">
        <title>Chromosome-level genome assembly of Artemia franciscana.</title>
        <authorList>
            <person name="Jo E."/>
        </authorList>
    </citation>
    <scope>NUCLEOTIDE SEQUENCE</scope>
    <source>
        <tissue evidence="2">Whole body</tissue>
    </source>
</reference>
<proteinExistence type="predicted"/>